<organism evidence="1">
    <name type="scientific">Albugo laibachii Nc14</name>
    <dbReference type="NCBI Taxonomy" id="890382"/>
    <lineage>
        <taxon>Eukaryota</taxon>
        <taxon>Sar</taxon>
        <taxon>Stramenopiles</taxon>
        <taxon>Oomycota</taxon>
        <taxon>Peronosporomycetes</taxon>
        <taxon>Albuginales</taxon>
        <taxon>Albuginaceae</taxon>
        <taxon>Albugo</taxon>
    </lineage>
</organism>
<accession>F0WVM9</accession>
<evidence type="ECO:0000313" key="1">
    <source>
        <dbReference type="EMBL" id="CCA25473.1"/>
    </source>
</evidence>
<sequence>MVPKAFCFEHLAFVSTAPNHSIDRKKIHKFTEESIPVGFWPPQVHRIVSIMDTKSSSPSFFSHSESEVGTQIWPVHDNIAVVRFEYATDQQIDCIKCLMEHSEVFLLYTAERTPDGYVWMRQAPAKILKLCVGNLCSSLAYDEQRMQIQRHAGLLQLTTGDNPFIQKGKQ</sequence>
<reference evidence="1" key="2">
    <citation type="submission" date="2011-02" db="EMBL/GenBank/DDBJ databases">
        <authorList>
            <person name="MacLean D."/>
        </authorList>
    </citation>
    <scope>NUCLEOTIDE SEQUENCE</scope>
</reference>
<protein>
    <submittedName>
        <fullName evidence="1">AlNc14C300G10366 protein</fullName>
    </submittedName>
</protein>
<dbReference type="AlphaFoldDB" id="F0WVM9"/>
<dbReference type="EMBL" id="FR824345">
    <property type="protein sequence ID" value="CCA25473.1"/>
    <property type="molecule type" value="Genomic_DNA"/>
</dbReference>
<gene>
    <name evidence="1" type="primary">AlNc14C300G10366</name>
    <name evidence="1" type="ORF">ALNC14_116170</name>
</gene>
<name>F0WVM9_9STRA</name>
<proteinExistence type="predicted"/>
<reference evidence="1" key="1">
    <citation type="journal article" date="2011" name="PLoS Biol.">
        <title>Gene gain and loss during evolution of obligate parasitism in the white rust pathogen of Arabidopsis thaliana.</title>
        <authorList>
            <person name="Kemen E."/>
            <person name="Gardiner A."/>
            <person name="Schultz-Larsen T."/>
            <person name="Kemen A.C."/>
            <person name="Balmuth A.L."/>
            <person name="Robert-Seilaniantz A."/>
            <person name="Bailey K."/>
            <person name="Holub E."/>
            <person name="Studholme D.J."/>
            <person name="Maclean D."/>
            <person name="Jones J.D."/>
        </authorList>
    </citation>
    <scope>NUCLEOTIDE SEQUENCE</scope>
</reference>
<dbReference type="HOGENOM" id="CLU_092230_1_0_1"/>